<dbReference type="RefSeq" id="WP_254758930.1">
    <property type="nucleotide sequence ID" value="NZ_JANCLT010000005.1"/>
</dbReference>
<dbReference type="Gene3D" id="3.30.200.20">
    <property type="entry name" value="Phosphorylase Kinase, domain 1"/>
    <property type="match status" value="1"/>
</dbReference>
<gene>
    <name evidence="2" type="ORF">NK662_10700</name>
</gene>
<dbReference type="CDD" id="cd05154">
    <property type="entry name" value="ACAD10_11_N-like"/>
    <property type="match status" value="1"/>
</dbReference>
<feature type="domain" description="Aminoglycoside phosphotransferase" evidence="1">
    <location>
        <begin position="37"/>
        <end position="264"/>
    </location>
</feature>
<dbReference type="EMBL" id="JANCLT010000005">
    <property type="protein sequence ID" value="MCP8969006.1"/>
    <property type="molecule type" value="Genomic_DNA"/>
</dbReference>
<accession>A0AA41X4Y6</accession>
<sequence>MAIDTMPMRKGEELPVCELEVFLRKHVTDLPDGPLRVAQFPAGHSNLTYELSVGSWEAVLRRPPLGPVAPKAHDMERESRLLAALHGHFPLAPKPYFYHDGSEVIGSPFFVMERRRGVVMDTAFPPEVQVTPGLCRAVSHLAVDTLVQLHQVPYQGTALEAIGHPAGFMERQVHGWIRRYERAKTETIPEVEALTKWLAANIPASSEAAMIHYDFKCNNMMFSHDLTKVTGVFDWEMSTIGDPLADLGAALSYWVQADDPKFLQHGLGKPPVTVLDGFLTRKEFIEEYARRSGRDVSGIHFYVTFAYFKLAVIAQQIFYRFAKGQTNDPRFAGMDKFVYMLVLHALEHKQKEV</sequence>
<dbReference type="InterPro" id="IPR041726">
    <property type="entry name" value="ACAD10_11_N"/>
</dbReference>
<comment type="caution">
    <text evidence="2">The sequence shown here is derived from an EMBL/GenBank/DDBJ whole genome shotgun (WGS) entry which is preliminary data.</text>
</comment>
<dbReference type="InterPro" id="IPR052898">
    <property type="entry name" value="ACAD10-like"/>
</dbReference>
<organism evidence="2 3">
    <name type="scientific">Ectobacillus ponti</name>
    <dbReference type="NCBI Taxonomy" id="2961894"/>
    <lineage>
        <taxon>Bacteria</taxon>
        <taxon>Bacillati</taxon>
        <taxon>Bacillota</taxon>
        <taxon>Bacilli</taxon>
        <taxon>Bacillales</taxon>
        <taxon>Bacillaceae</taxon>
        <taxon>Ectobacillus</taxon>
    </lineage>
</organism>
<evidence type="ECO:0000259" key="1">
    <source>
        <dbReference type="Pfam" id="PF01636"/>
    </source>
</evidence>
<dbReference type="PANTHER" id="PTHR47829:SF1">
    <property type="entry name" value="HAD FAMILY PHOSPHATASE"/>
    <property type="match status" value="1"/>
</dbReference>
<dbReference type="InterPro" id="IPR011009">
    <property type="entry name" value="Kinase-like_dom_sf"/>
</dbReference>
<dbReference type="PANTHER" id="PTHR47829">
    <property type="entry name" value="HYDROLASE, PUTATIVE (AFU_ORTHOLOGUE AFUA_1G12880)-RELATED"/>
    <property type="match status" value="1"/>
</dbReference>
<dbReference type="SUPFAM" id="SSF56112">
    <property type="entry name" value="Protein kinase-like (PK-like)"/>
    <property type="match status" value="1"/>
</dbReference>
<dbReference type="Gene3D" id="3.90.1200.10">
    <property type="match status" value="1"/>
</dbReference>
<dbReference type="AlphaFoldDB" id="A0AA41X4Y6"/>
<evidence type="ECO:0000313" key="2">
    <source>
        <dbReference type="EMBL" id="MCP8969006.1"/>
    </source>
</evidence>
<reference evidence="2" key="1">
    <citation type="submission" date="2022-07" db="EMBL/GenBank/DDBJ databases">
        <authorList>
            <person name="Li W.-J."/>
            <person name="Deng Q.-Q."/>
        </authorList>
    </citation>
    <scope>NUCLEOTIDE SEQUENCE</scope>
    <source>
        <strain evidence="2">SYSU M60031</strain>
    </source>
</reference>
<dbReference type="Pfam" id="PF01636">
    <property type="entry name" value="APH"/>
    <property type="match status" value="1"/>
</dbReference>
<proteinExistence type="predicted"/>
<evidence type="ECO:0000313" key="3">
    <source>
        <dbReference type="Proteomes" id="UP001156102"/>
    </source>
</evidence>
<protein>
    <submittedName>
        <fullName evidence="2">Phosphotransferase family protein</fullName>
    </submittedName>
</protein>
<name>A0AA41X4Y6_9BACI</name>
<dbReference type="Proteomes" id="UP001156102">
    <property type="component" value="Unassembled WGS sequence"/>
</dbReference>
<keyword evidence="3" id="KW-1185">Reference proteome</keyword>
<dbReference type="InterPro" id="IPR002575">
    <property type="entry name" value="Aminoglycoside_PTrfase"/>
</dbReference>